<dbReference type="Pfam" id="PF02852">
    <property type="entry name" value="Pyr_redox_dim"/>
    <property type="match status" value="1"/>
</dbReference>
<feature type="binding site" evidence="13">
    <location>
        <position position="280"/>
    </location>
    <ligand>
        <name>NAD(+)</name>
        <dbReference type="ChEBI" id="CHEBI:57540"/>
    </ligand>
</feature>
<dbReference type="GO" id="GO:0050660">
    <property type="term" value="F:flavin adenine dinucleotide binding"/>
    <property type="evidence" value="ECO:0007669"/>
    <property type="project" value="InterPro"/>
</dbReference>
<evidence type="ECO:0000256" key="10">
    <source>
        <dbReference type="ARBA" id="ARBA00049142"/>
    </source>
</evidence>
<evidence type="ECO:0000256" key="14">
    <source>
        <dbReference type="PIRSR" id="PIRSR000350-4"/>
    </source>
</evidence>
<dbReference type="InterPro" id="IPR001100">
    <property type="entry name" value="Pyr_nuc-diS_OxRdtase"/>
</dbReference>
<evidence type="ECO:0000256" key="4">
    <source>
        <dbReference type="ARBA" id="ARBA00017111"/>
    </source>
</evidence>
<dbReference type="PANTHER" id="PTHR42737">
    <property type="entry name" value="GLUTATHIONE REDUCTASE"/>
    <property type="match status" value="1"/>
</dbReference>
<dbReference type="InterPro" id="IPR036188">
    <property type="entry name" value="FAD/NAD-bd_sf"/>
</dbReference>
<dbReference type="PRINTS" id="PR00411">
    <property type="entry name" value="PNDRDTASEI"/>
</dbReference>
<dbReference type="NCBIfam" id="TIGR01421">
    <property type="entry name" value="gluta_reduc_1"/>
    <property type="match status" value="1"/>
</dbReference>
<dbReference type="PROSITE" id="PS00076">
    <property type="entry name" value="PYRIDINE_REDOX_1"/>
    <property type="match status" value="1"/>
</dbReference>
<keyword evidence="16" id="KW-0521">NADP</keyword>
<keyword evidence="9 15" id="KW-0676">Redox-active center</keyword>
<dbReference type="Pfam" id="PF07992">
    <property type="entry name" value="Pyr_redox_2"/>
    <property type="match status" value="1"/>
</dbReference>
<sequence length="468" mass="50791">MPPLPKPTENVYDLIVIGGGSGGLAAARRAAGMYGARAALIEMNDKLGGTCVNVGCVPKKIMWNIATTAERLREAADLGFDAPEKPKFSWANIKEKRDAYIKRLNAIYDSSLEKAHVDYLHGFAVFRDAHTISVLDPKSRELQYEVQAKHVIIATGSESIIPKVPGAELGIDSDGFFALSEQPKRVAVVGTGYIGMELAGIFNSLGTHVTVFSRTKQILRKFDPVIKENLLQEMQNTGIDFVFDSSVTALRKTDSGIAVEYDAKDQSGSKEVDTVLWAIGRGPHSSKMNLDKVGIETDPKRGYIKVDEAQNTSSPGIYALGDVCGIFELTPVAIKAGRKLADRVFGGQKDSYLEYTNIPTVIFAHPTCGSIGLSEDEAREKYGDDVKVYASKFTNLYYALLDRKQATAYKLIVTGPKEKVVGLHLFGLGSDEILQGFGVAIRMGATKADFDNCVAIHPTAAEELVTLS</sequence>
<evidence type="ECO:0000256" key="11">
    <source>
        <dbReference type="ARBA" id="ARBA00056905"/>
    </source>
</evidence>
<feature type="disulfide bond" description="Redox-active" evidence="14">
    <location>
        <begin position="51"/>
        <end position="56"/>
    </location>
</feature>
<dbReference type="InterPro" id="IPR046952">
    <property type="entry name" value="GSHR/TRXR-like"/>
</dbReference>
<dbReference type="GO" id="GO:0005829">
    <property type="term" value="C:cytosol"/>
    <property type="evidence" value="ECO:0007669"/>
    <property type="project" value="TreeGrafter"/>
</dbReference>
<dbReference type="GO" id="GO:0034599">
    <property type="term" value="P:cellular response to oxidative stress"/>
    <property type="evidence" value="ECO:0007669"/>
    <property type="project" value="TreeGrafter"/>
</dbReference>
<dbReference type="EMBL" id="MCGN01000007">
    <property type="protein sequence ID" value="ORY94964.1"/>
    <property type="molecule type" value="Genomic_DNA"/>
</dbReference>
<evidence type="ECO:0000256" key="6">
    <source>
        <dbReference type="ARBA" id="ARBA00022827"/>
    </source>
</evidence>
<dbReference type="FunCoup" id="A0A1X2H8V5">
    <property type="interactions" value="552"/>
</dbReference>
<comment type="subcellular location">
    <subcellularLocation>
        <location evidence="16">Cytoplasm</location>
    </subcellularLocation>
</comment>
<dbReference type="EC" id="1.8.1.7" evidence="3 16"/>
<dbReference type="AlphaFoldDB" id="A0A1X2H8V5"/>
<dbReference type="OrthoDB" id="5956163at2759"/>
<dbReference type="SUPFAM" id="SSF51905">
    <property type="entry name" value="FAD/NAD(P)-binding domain"/>
    <property type="match status" value="1"/>
</dbReference>
<proteinExistence type="inferred from homology"/>
<keyword evidence="7 15" id="KW-0560">Oxidoreductase</keyword>
<dbReference type="PANTHER" id="PTHR42737:SF2">
    <property type="entry name" value="GLUTATHIONE REDUCTASE"/>
    <property type="match status" value="1"/>
</dbReference>
<feature type="active site" description="Proton acceptor" evidence="12">
    <location>
        <position position="457"/>
    </location>
</feature>
<name>A0A1X2H8V5_SYNRA</name>
<dbReference type="FunFam" id="3.50.50.60:FF:000235">
    <property type="entry name" value="Glutathione reductase"/>
    <property type="match status" value="1"/>
</dbReference>
<dbReference type="PRINTS" id="PR00368">
    <property type="entry name" value="FADPNR"/>
</dbReference>
<feature type="binding site" evidence="13">
    <location>
        <position position="60"/>
    </location>
    <ligand>
        <name>FAD</name>
        <dbReference type="ChEBI" id="CHEBI:57692"/>
    </ligand>
</feature>
<dbReference type="NCBIfam" id="NF004776">
    <property type="entry name" value="PRK06116.1"/>
    <property type="match status" value="1"/>
</dbReference>
<evidence type="ECO:0000256" key="16">
    <source>
        <dbReference type="RuleBase" id="RU365016"/>
    </source>
</evidence>
<comment type="catalytic activity">
    <reaction evidence="10 16">
        <text>2 glutathione + NADP(+) = glutathione disulfide + NADPH + H(+)</text>
        <dbReference type="Rhea" id="RHEA:11740"/>
        <dbReference type="ChEBI" id="CHEBI:15378"/>
        <dbReference type="ChEBI" id="CHEBI:57783"/>
        <dbReference type="ChEBI" id="CHEBI:57925"/>
        <dbReference type="ChEBI" id="CHEBI:58297"/>
        <dbReference type="ChEBI" id="CHEBI:58349"/>
        <dbReference type="EC" id="1.8.1.7"/>
    </reaction>
</comment>
<evidence type="ECO:0000256" key="9">
    <source>
        <dbReference type="ARBA" id="ARBA00023284"/>
    </source>
</evidence>
<evidence type="ECO:0000256" key="13">
    <source>
        <dbReference type="PIRSR" id="PIRSR000350-3"/>
    </source>
</evidence>
<evidence type="ECO:0000256" key="3">
    <source>
        <dbReference type="ARBA" id="ARBA00012607"/>
    </source>
</evidence>
<dbReference type="InterPro" id="IPR012999">
    <property type="entry name" value="Pyr_OxRdtase_I_AS"/>
</dbReference>
<dbReference type="InterPro" id="IPR006322">
    <property type="entry name" value="Glutathione_Rdtase_euk/bac"/>
</dbReference>
<dbReference type="GO" id="GO:0005739">
    <property type="term" value="C:mitochondrion"/>
    <property type="evidence" value="ECO:0007669"/>
    <property type="project" value="TreeGrafter"/>
</dbReference>
<organism evidence="19 20">
    <name type="scientific">Syncephalastrum racemosum</name>
    <name type="common">Filamentous fungus</name>
    <dbReference type="NCBI Taxonomy" id="13706"/>
    <lineage>
        <taxon>Eukaryota</taxon>
        <taxon>Fungi</taxon>
        <taxon>Fungi incertae sedis</taxon>
        <taxon>Mucoromycota</taxon>
        <taxon>Mucoromycotina</taxon>
        <taxon>Mucoromycetes</taxon>
        <taxon>Mucorales</taxon>
        <taxon>Syncephalastraceae</taxon>
        <taxon>Syncephalastrum</taxon>
    </lineage>
</organism>
<protein>
    <recommendedName>
        <fullName evidence="4 16">Glutathione reductase</fullName>
        <ecNumber evidence="3 16">1.8.1.7</ecNumber>
    </recommendedName>
</protein>
<dbReference type="PIRSF" id="PIRSF000350">
    <property type="entry name" value="Mercury_reductase_MerA"/>
    <property type="match status" value="1"/>
</dbReference>
<dbReference type="InterPro" id="IPR023753">
    <property type="entry name" value="FAD/NAD-binding_dom"/>
</dbReference>
<evidence type="ECO:0000256" key="5">
    <source>
        <dbReference type="ARBA" id="ARBA00022630"/>
    </source>
</evidence>
<evidence type="ECO:0000313" key="20">
    <source>
        <dbReference type="Proteomes" id="UP000242180"/>
    </source>
</evidence>
<dbReference type="InterPro" id="IPR004099">
    <property type="entry name" value="Pyr_nucl-diS_OxRdtase_dimer"/>
</dbReference>
<evidence type="ECO:0000259" key="17">
    <source>
        <dbReference type="Pfam" id="PF02852"/>
    </source>
</evidence>
<dbReference type="STRING" id="13706.A0A1X2H8V5"/>
<dbReference type="Gene3D" id="3.50.50.60">
    <property type="entry name" value="FAD/NAD(P)-binding domain"/>
    <property type="match status" value="2"/>
</dbReference>
<dbReference type="FunFam" id="3.30.390.30:FF:000003">
    <property type="entry name" value="Glutathione reductase"/>
    <property type="match status" value="1"/>
</dbReference>
<dbReference type="Proteomes" id="UP000242180">
    <property type="component" value="Unassembled WGS sequence"/>
</dbReference>
<keyword evidence="6 13" id="KW-0274">FAD</keyword>
<evidence type="ECO:0000256" key="15">
    <source>
        <dbReference type="RuleBase" id="RU003691"/>
    </source>
</evidence>
<dbReference type="Gene3D" id="3.30.390.30">
    <property type="match status" value="1"/>
</dbReference>
<evidence type="ECO:0000256" key="7">
    <source>
        <dbReference type="ARBA" id="ARBA00023002"/>
    </source>
</evidence>
<gene>
    <name evidence="19" type="ORF">BCR43DRAFT_476894</name>
</gene>
<keyword evidence="5 15" id="KW-0285">Flavoprotein</keyword>
<dbReference type="GO" id="GO:0045454">
    <property type="term" value="P:cell redox homeostasis"/>
    <property type="evidence" value="ECO:0007669"/>
    <property type="project" value="InterPro"/>
</dbReference>
<comment type="similarity">
    <text evidence="1 15">Belongs to the class-I pyridine nucleotide-disulfide oxidoreductase family.</text>
</comment>
<dbReference type="GO" id="GO:0050661">
    <property type="term" value="F:NADP binding"/>
    <property type="evidence" value="ECO:0007669"/>
    <property type="project" value="InterPro"/>
</dbReference>
<comment type="cofactor">
    <cofactor evidence="13">
        <name>FAD</name>
        <dbReference type="ChEBI" id="CHEBI:57692"/>
    </cofactor>
    <text evidence="13">Binds 1 FAD per subunit.</text>
</comment>
<keyword evidence="8" id="KW-1015">Disulfide bond</keyword>
<comment type="caution">
    <text evidence="19">The sequence shown here is derived from an EMBL/GenBank/DDBJ whole genome shotgun (WGS) entry which is preliminary data.</text>
</comment>
<dbReference type="InterPro" id="IPR016156">
    <property type="entry name" value="FAD/NAD-linked_Rdtase_dimer_sf"/>
</dbReference>
<feature type="domain" description="Pyridine nucleotide-disulphide oxidoreductase dimerisation" evidence="17">
    <location>
        <begin position="358"/>
        <end position="466"/>
    </location>
</feature>
<keyword evidence="13" id="KW-0547">Nucleotide-binding</keyword>
<feature type="binding site" evidence="13">
    <location>
        <begin position="155"/>
        <end position="157"/>
    </location>
    <ligand>
        <name>FAD</name>
        <dbReference type="ChEBI" id="CHEBI:57692"/>
    </ligand>
</feature>
<dbReference type="GO" id="GO:0004362">
    <property type="term" value="F:glutathione-disulfide reductase (NADPH) activity"/>
    <property type="evidence" value="ECO:0007669"/>
    <property type="project" value="UniProtKB-EC"/>
</dbReference>
<keyword evidence="20" id="KW-1185">Reference proteome</keyword>
<dbReference type="SUPFAM" id="SSF55424">
    <property type="entry name" value="FAD/NAD-linked reductases, dimerisation (C-terminal) domain"/>
    <property type="match status" value="1"/>
</dbReference>
<dbReference type="InParanoid" id="A0A1X2H8V5"/>
<keyword evidence="16" id="KW-0963">Cytoplasm</keyword>
<evidence type="ECO:0000256" key="1">
    <source>
        <dbReference type="ARBA" id="ARBA00007532"/>
    </source>
</evidence>
<keyword evidence="13" id="KW-0520">NAD</keyword>
<evidence type="ECO:0000313" key="19">
    <source>
        <dbReference type="EMBL" id="ORY94964.1"/>
    </source>
</evidence>
<feature type="domain" description="FAD/NAD(P)-binding" evidence="18">
    <location>
        <begin position="12"/>
        <end position="337"/>
    </location>
</feature>
<accession>A0A1X2H8V5</accession>
<comment type="function">
    <text evidence="11 16">Catalyzes the reduction of glutathione disulfide (GSSG) to reduced glutathione (GSH). Constitutes the major mechanism to maintain a high GSH:GSSG ratio in the cytosol.</text>
</comment>
<evidence type="ECO:0000256" key="12">
    <source>
        <dbReference type="PIRSR" id="PIRSR000350-2"/>
    </source>
</evidence>
<evidence type="ECO:0000259" key="18">
    <source>
        <dbReference type="Pfam" id="PF07992"/>
    </source>
</evidence>
<comment type="subunit">
    <text evidence="2">Homodimer.</text>
</comment>
<reference evidence="19 20" key="1">
    <citation type="submission" date="2016-07" db="EMBL/GenBank/DDBJ databases">
        <title>Pervasive Adenine N6-methylation of Active Genes in Fungi.</title>
        <authorList>
            <consortium name="DOE Joint Genome Institute"/>
            <person name="Mondo S.J."/>
            <person name="Dannebaum R.O."/>
            <person name="Kuo R.C."/>
            <person name="Labutti K."/>
            <person name="Haridas S."/>
            <person name="Kuo A."/>
            <person name="Salamov A."/>
            <person name="Ahrendt S.R."/>
            <person name="Lipzen A."/>
            <person name="Sullivan W."/>
            <person name="Andreopoulos W.B."/>
            <person name="Clum A."/>
            <person name="Lindquist E."/>
            <person name="Daum C."/>
            <person name="Ramamoorthy G.K."/>
            <person name="Gryganskyi A."/>
            <person name="Culley D."/>
            <person name="Magnuson J.K."/>
            <person name="James T.Y."/>
            <person name="O'Malley M.A."/>
            <person name="Stajich J.E."/>
            <person name="Spatafora J.W."/>
            <person name="Visel A."/>
            <person name="Grigoriev I.V."/>
        </authorList>
    </citation>
    <scope>NUCLEOTIDE SEQUENCE [LARGE SCALE GENOMIC DNA]</scope>
    <source>
        <strain evidence="19 20">NRRL 2496</strain>
    </source>
</reference>
<dbReference type="GO" id="GO:0006749">
    <property type="term" value="P:glutathione metabolic process"/>
    <property type="evidence" value="ECO:0007669"/>
    <property type="project" value="InterPro"/>
</dbReference>
<feature type="binding site" evidence="13">
    <location>
        <position position="322"/>
    </location>
    <ligand>
        <name>FAD</name>
        <dbReference type="ChEBI" id="CHEBI:57692"/>
    </ligand>
</feature>
<evidence type="ECO:0000256" key="2">
    <source>
        <dbReference type="ARBA" id="ARBA00011738"/>
    </source>
</evidence>
<evidence type="ECO:0000256" key="8">
    <source>
        <dbReference type="ARBA" id="ARBA00023157"/>
    </source>
</evidence>
<feature type="binding site" evidence="13">
    <location>
        <begin position="190"/>
        <end position="197"/>
    </location>
    <ligand>
        <name>NAD(+)</name>
        <dbReference type="ChEBI" id="CHEBI:57540"/>
    </ligand>
</feature>
<dbReference type="OMA" id="VTMAPWG"/>